<gene>
    <name evidence="3" type="ORF">ACFOZ9_02860</name>
</gene>
<name>A0ABV8XKN5_9DEIO</name>
<dbReference type="CDD" id="cd01949">
    <property type="entry name" value="GGDEF"/>
    <property type="match status" value="1"/>
</dbReference>
<dbReference type="InterPro" id="IPR035919">
    <property type="entry name" value="EAL_sf"/>
</dbReference>
<dbReference type="NCBIfam" id="TIGR00254">
    <property type="entry name" value="GGDEF"/>
    <property type="match status" value="1"/>
</dbReference>
<dbReference type="SMART" id="SM00052">
    <property type="entry name" value="EAL"/>
    <property type="match status" value="1"/>
</dbReference>
<dbReference type="Pfam" id="PF00990">
    <property type="entry name" value="GGDEF"/>
    <property type="match status" value="1"/>
</dbReference>
<dbReference type="CDD" id="cd01948">
    <property type="entry name" value="EAL"/>
    <property type="match status" value="1"/>
</dbReference>
<keyword evidence="4" id="KW-1185">Reference proteome</keyword>
<dbReference type="SUPFAM" id="SSF141868">
    <property type="entry name" value="EAL domain-like"/>
    <property type="match status" value="1"/>
</dbReference>
<evidence type="ECO:0000313" key="3">
    <source>
        <dbReference type="EMBL" id="MFC4425137.1"/>
    </source>
</evidence>
<dbReference type="SMART" id="SM00028">
    <property type="entry name" value="TPR"/>
    <property type="match status" value="4"/>
</dbReference>
<dbReference type="InterPro" id="IPR029787">
    <property type="entry name" value="Nucleotide_cyclase"/>
</dbReference>
<dbReference type="EMBL" id="JBHSEH010000004">
    <property type="protein sequence ID" value="MFC4425137.1"/>
    <property type="molecule type" value="Genomic_DNA"/>
</dbReference>
<dbReference type="SUPFAM" id="SSF55073">
    <property type="entry name" value="Nucleotide cyclase"/>
    <property type="match status" value="1"/>
</dbReference>
<dbReference type="Gene3D" id="3.20.20.450">
    <property type="entry name" value="EAL domain"/>
    <property type="match status" value="1"/>
</dbReference>
<organism evidence="3 4">
    <name type="scientific">Deinococcus navajonensis</name>
    <dbReference type="NCBI Taxonomy" id="309884"/>
    <lineage>
        <taxon>Bacteria</taxon>
        <taxon>Thermotogati</taxon>
        <taxon>Deinococcota</taxon>
        <taxon>Deinococci</taxon>
        <taxon>Deinococcales</taxon>
        <taxon>Deinococcaceae</taxon>
        <taxon>Deinococcus</taxon>
    </lineage>
</organism>
<dbReference type="RefSeq" id="WP_380036209.1">
    <property type="nucleotide sequence ID" value="NZ_JBHSEH010000004.1"/>
</dbReference>
<accession>A0ABV8XKN5</accession>
<reference evidence="4" key="1">
    <citation type="journal article" date="2019" name="Int. J. Syst. Evol. Microbiol.">
        <title>The Global Catalogue of Microorganisms (GCM) 10K type strain sequencing project: providing services to taxonomists for standard genome sequencing and annotation.</title>
        <authorList>
            <consortium name="The Broad Institute Genomics Platform"/>
            <consortium name="The Broad Institute Genome Sequencing Center for Infectious Disease"/>
            <person name="Wu L."/>
            <person name="Ma J."/>
        </authorList>
    </citation>
    <scope>NUCLEOTIDE SEQUENCE [LARGE SCALE GENOMIC DNA]</scope>
    <source>
        <strain evidence="4">CCUG 56029</strain>
    </source>
</reference>
<evidence type="ECO:0000313" key="4">
    <source>
        <dbReference type="Proteomes" id="UP001595998"/>
    </source>
</evidence>
<dbReference type="InterPro" id="IPR052155">
    <property type="entry name" value="Biofilm_reg_signaling"/>
</dbReference>
<dbReference type="InterPro" id="IPR043128">
    <property type="entry name" value="Rev_trsase/Diguanyl_cyclase"/>
</dbReference>
<dbReference type="SMART" id="SM00267">
    <property type="entry name" value="GGDEF"/>
    <property type="match status" value="1"/>
</dbReference>
<dbReference type="InterPro" id="IPR011990">
    <property type="entry name" value="TPR-like_helical_dom_sf"/>
</dbReference>
<dbReference type="PANTHER" id="PTHR44757">
    <property type="entry name" value="DIGUANYLATE CYCLASE DGCP"/>
    <property type="match status" value="1"/>
</dbReference>
<dbReference type="PROSITE" id="PS50887">
    <property type="entry name" value="GGDEF"/>
    <property type="match status" value="1"/>
</dbReference>
<evidence type="ECO:0000259" key="1">
    <source>
        <dbReference type="PROSITE" id="PS50883"/>
    </source>
</evidence>
<dbReference type="Pfam" id="PF00563">
    <property type="entry name" value="EAL"/>
    <property type="match status" value="1"/>
</dbReference>
<dbReference type="InterPro" id="IPR000160">
    <property type="entry name" value="GGDEF_dom"/>
</dbReference>
<dbReference type="Proteomes" id="UP001595998">
    <property type="component" value="Unassembled WGS sequence"/>
</dbReference>
<evidence type="ECO:0000259" key="2">
    <source>
        <dbReference type="PROSITE" id="PS50887"/>
    </source>
</evidence>
<proteinExistence type="predicted"/>
<sequence length="806" mass="88075">MTSSPFPGLPSPTGEPLADLMRRAEAMITGDAEGAQALLLEGLAQARAAGDHAQEALALCLMGNTCFFTSRYPEAREWFHIALELAERAPVPAVQVRALSGLGITANVQGDYGGAMECFLDCLRLAQEHGDEAGRGRVLSNIGVLRAELGEHDLALEAHLDVIAVGERLENPVIHSSGTVNVVVDYYALGEYEKALDLAAATLPLVRERGFRQHEVVMQTHVLLSLVELGRCAEAAALGHEVLPLALNVQDHEYITMLHIGLGRALLGLDRADEAETLLNLALDNARHRDLKVLERNALKELSAAQAARHEWKAAYELSQAYHRLERTLHAQEVDRKAKVIGAQMQIEILRREAEAERLRNTELAQANSTLQAMQETLAYRATHDALTGLANRAHFQAELERALHSGHPFGVLFLDLDRFKQVNDTLGHNVGDELLQEVARRLSGVVRSGDLVARMGGDEFTIILRALRGTPDAERVAHKILNALSQSFEVCGHALHVTASIGVAVAPEDGADATSLQKHADIAMYRAKHEGKNGVRTFQPAMGDETTERVDLERDLREALVREEFVLHYQGQFDVRSQALVGFEALVRWQHPTQGLLPPGKFIHVAEDSELILPLGDWVLRQACRQAAAWGANERGFTISVNVSALQFEHANLLQSVEQALASSGLNPRRLILELTESVVLRHPEAAAGHLTRLRDLGVRIALDDFGTGHSSLSLLRQMPIDVLKIDRSFIQDSHPWEAASSRVLIGVMVTLAHGLKMKVTAEGVETAEQHALLRELGCDVLQGFLLSRPLAASQAEALLSPPAA</sequence>
<dbReference type="Gene3D" id="1.25.40.10">
    <property type="entry name" value="Tetratricopeptide repeat domain"/>
    <property type="match status" value="2"/>
</dbReference>
<protein>
    <submittedName>
        <fullName evidence="3">EAL domain-containing protein</fullName>
    </submittedName>
</protein>
<dbReference type="PROSITE" id="PS50883">
    <property type="entry name" value="EAL"/>
    <property type="match status" value="1"/>
</dbReference>
<dbReference type="InterPro" id="IPR001633">
    <property type="entry name" value="EAL_dom"/>
</dbReference>
<dbReference type="PANTHER" id="PTHR44757:SF2">
    <property type="entry name" value="BIOFILM ARCHITECTURE MAINTENANCE PROTEIN MBAA"/>
    <property type="match status" value="1"/>
</dbReference>
<comment type="caution">
    <text evidence="3">The sequence shown here is derived from an EMBL/GenBank/DDBJ whole genome shotgun (WGS) entry which is preliminary data.</text>
</comment>
<feature type="domain" description="EAL" evidence="1">
    <location>
        <begin position="550"/>
        <end position="805"/>
    </location>
</feature>
<dbReference type="Gene3D" id="3.30.70.270">
    <property type="match status" value="1"/>
</dbReference>
<dbReference type="InterPro" id="IPR019734">
    <property type="entry name" value="TPR_rpt"/>
</dbReference>
<feature type="domain" description="GGDEF" evidence="2">
    <location>
        <begin position="408"/>
        <end position="541"/>
    </location>
</feature>
<dbReference type="SUPFAM" id="SSF48452">
    <property type="entry name" value="TPR-like"/>
    <property type="match status" value="2"/>
</dbReference>